<feature type="non-terminal residue" evidence="1">
    <location>
        <position position="1"/>
    </location>
</feature>
<reference evidence="1" key="2">
    <citation type="submission" date="2021-04" db="EMBL/GenBank/DDBJ databases">
        <authorList>
            <person name="Gilroy R."/>
        </authorList>
    </citation>
    <scope>NUCLEOTIDE SEQUENCE</scope>
    <source>
        <strain evidence="1">Gambia16-554</strain>
    </source>
</reference>
<gene>
    <name evidence="1" type="ORF">IAC04_05880</name>
</gene>
<comment type="caution">
    <text evidence="1">The sequence shown here is derived from an EMBL/GenBank/DDBJ whole genome shotgun (WGS) entry which is preliminary data.</text>
</comment>
<dbReference type="Proteomes" id="UP000824115">
    <property type="component" value="Unassembled WGS sequence"/>
</dbReference>
<dbReference type="AlphaFoldDB" id="A0A9D2KA85"/>
<sequence length="180" mass="19751">GWMTDFTVASDTMVTFVAEPNESGAPRNGLITLKYTYGADGEVTADVKVSQGVSGQASGYDYEYDMKCFDGMYYGQMYGNNGEYNYYTWISDIGFDEDGYQMPGGTYYLFDIYVAAAPEDADNPLPPAGTYNLGSGPGMTEDMTFSYDYSYGVSIANDGTNIFEAYFNEGTLTIEYEAAI</sequence>
<dbReference type="EMBL" id="DXAW01000101">
    <property type="protein sequence ID" value="HIZ86000.1"/>
    <property type="molecule type" value="Genomic_DNA"/>
</dbReference>
<organism evidence="1 2">
    <name type="scientific">Candidatus Coprenecus stercoravium</name>
    <dbReference type="NCBI Taxonomy" id="2840735"/>
    <lineage>
        <taxon>Bacteria</taxon>
        <taxon>Pseudomonadati</taxon>
        <taxon>Bacteroidota</taxon>
        <taxon>Bacteroidia</taxon>
        <taxon>Bacteroidales</taxon>
        <taxon>Rikenellaceae</taxon>
        <taxon>Rikenellaceae incertae sedis</taxon>
        <taxon>Candidatus Coprenecus</taxon>
    </lineage>
</organism>
<proteinExistence type="predicted"/>
<reference evidence="1" key="1">
    <citation type="journal article" date="2021" name="PeerJ">
        <title>Extensive microbial diversity within the chicken gut microbiome revealed by metagenomics and culture.</title>
        <authorList>
            <person name="Gilroy R."/>
            <person name="Ravi A."/>
            <person name="Getino M."/>
            <person name="Pursley I."/>
            <person name="Horton D.L."/>
            <person name="Alikhan N.F."/>
            <person name="Baker D."/>
            <person name="Gharbi K."/>
            <person name="Hall N."/>
            <person name="Watson M."/>
            <person name="Adriaenssens E.M."/>
            <person name="Foster-Nyarko E."/>
            <person name="Jarju S."/>
            <person name="Secka A."/>
            <person name="Antonio M."/>
            <person name="Oren A."/>
            <person name="Chaudhuri R.R."/>
            <person name="La Ragione R."/>
            <person name="Hildebrand F."/>
            <person name="Pallen M.J."/>
        </authorList>
    </citation>
    <scope>NUCLEOTIDE SEQUENCE</scope>
    <source>
        <strain evidence="1">Gambia16-554</strain>
    </source>
</reference>
<evidence type="ECO:0000313" key="2">
    <source>
        <dbReference type="Proteomes" id="UP000824115"/>
    </source>
</evidence>
<protein>
    <submittedName>
        <fullName evidence="1">Uncharacterized protein</fullName>
    </submittedName>
</protein>
<evidence type="ECO:0000313" key="1">
    <source>
        <dbReference type="EMBL" id="HIZ86000.1"/>
    </source>
</evidence>
<name>A0A9D2KA85_9BACT</name>
<accession>A0A9D2KA85</accession>